<dbReference type="RefSeq" id="WP_286003891.1">
    <property type="nucleotide sequence ID" value="NZ_CP127295.1"/>
</dbReference>
<evidence type="ECO:0000313" key="1">
    <source>
        <dbReference type="EMBL" id="WIY07673.1"/>
    </source>
</evidence>
<proteinExistence type="predicted"/>
<accession>A0A9Y2K0P3</accession>
<organism evidence="1 2">
    <name type="scientific">Amycolatopsis mongoliensis</name>
    <dbReference type="NCBI Taxonomy" id="715475"/>
    <lineage>
        <taxon>Bacteria</taxon>
        <taxon>Bacillati</taxon>
        <taxon>Actinomycetota</taxon>
        <taxon>Actinomycetes</taxon>
        <taxon>Pseudonocardiales</taxon>
        <taxon>Pseudonocardiaceae</taxon>
        <taxon>Amycolatopsis</taxon>
    </lineage>
</organism>
<dbReference type="KEGG" id="amog:QRX60_15160"/>
<gene>
    <name evidence="1" type="ORF">QRX60_15160</name>
</gene>
<dbReference type="Proteomes" id="UP001239397">
    <property type="component" value="Chromosome"/>
</dbReference>
<protein>
    <submittedName>
        <fullName evidence="1">Uncharacterized protein</fullName>
    </submittedName>
</protein>
<dbReference type="EMBL" id="CP127295">
    <property type="protein sequence ID" value="WIY07673.1"/>
    <property type="molecule type" value="Genomic_DNA"/>
</dbReference>
<dbReference type="AlphaFoldDB" id="A0A9Y2K0P3"/>
<sequence>MARHLRWIWLAGGVWAVSAAAADGIWKRILTALKVRELLISNNRRGDNANALSGILVITAASLASAADMVTAQGSESGTAEQQPSVVEDFSYPGAATILANDHVQLISGDAHIVYAPCPTGQDTVGVIQVKTTESVGSSLNGRVCSRSWAPAASCP</sequence>
<name>A0A9Y2K0P3_9PSEU</name>
<keyword evidence="2" id="KW-1185">Reference proteome</keyword>
<evidence type="ECO:0000313" key="2">
    <source>
        <dbReference type="Proteomes" id="UP001239397"/>
    </source>
</evidence>
<reference evidence="1 2" key="1">
    <citation type="submission" date="2023-06" db="EMBL/GenBank/DDBJ databases">
        <authorList>
            <person name="Oyuntsetseg B."/>
            <person name="Kim S.B."/>
        </authorList>
    </citation>
    <scope>NUCLEOTIDE SEQUENCE [LARGE SCALE GENOMIC DNA]</scope>
    <source>
        <strain evidence="1 2">4-36</strain>
    </source>
</reference>